<dbReference type="EMBL" id="CADCTR010000054">
    <property type="protein sequence ID" value="CAA9214331.1"/>
    <property type="molecule type" value="Genomic_DNA"/>
</dbReference>
<gene>
    <name evidence="1" type="ORF">AVDCRST_MAG93-165</name>
</gene>
<reference evidence="1" key="1">
    <citation type="submission" date="2020-02" db="EMBL/GenBank/DDBJ databases">
        <authorList>
            <person name="Meier V. D."/>
        </authorList>
    </citation>
    <scope>NUCLEOTIDE SEQUENCE</scope>
    <source>
        <strain evidence="1">AVDCRST_MAG93</strain>
    </source>
</reference>
<protein>
    <submittedName>
        <fullName evidence="1">Uncharacterized protein</fullName>
    </submittedName>
</protein>
<proteinExistence type="predicted"/>
<evidence type="ECO:0000313" key="1">
    <source>
        <dbReference type="EMBL" id="CAA9214331.1"/>
    </source>
</evidence>
<accession>A0A6J4H774</accession>
<organism evidence="1">
    <name type="scientific">uncultured Chloroflexia bacterium</name>
    <dbReference type="NCBI Taxonomy" id="1672391"/>
    <lineage>
        <taxon>Bacteria</taxon>
        <taxon>Bacillati</taxon>
        <taxon>Chloroflexota</taxon>
        <taxon>Chloroflexia</taxon>
        <taxon>environmental samples</taxon>
    </lineage>
</organism>
<name>A0A6J4H774_9CHLR</name>
<sequence length="31" mass="3144">MAPGGVAGGLPEGGVILFWDTAHPGFGRTQF</sequence>
<dbReference type="AlphaFoldDB" id="A0A6J4H774"/>